<feature type="region of interest" description="Disordered" evidence="1">
    <location>
        <begin position="1"/>
        <end position="28"/>
    </location>
</feature>
<protein>
    <submittedName>
        <fullName evidence="2">Transcriptional regulator</fullName>
    </submittedName>
</protein>
<accession>A0ABW1DQJ4</accession>
<feature type="compositionally biased region" description="Polar residues" evidence="1">
    <location>
        <begin position="1"/>
        <end position="10"/>
    </location>
</feature>
<dbReference type="EMBL" id="JBHSOA010000003">
    <property type="protein sequence ID" value="MFC5850435.1"/>
    <property type="molecule type" value="Genomic_DNA"/>
</dbReference>
<evidence type="ECO:0000256" key="1">
    <source>
        <dbReference type="SAM" id="MobiDB-lite"/>
    </source>
</evidence>
<dbReference type="Proteomes" id="UP001596180">
    <property type="component" value="Unassembled WGS sequence"/>
</dbReference>
<organism evidence="2 3">
    <name type="scientific">Streptomyces chlorus</name>
    <dbReference type="NCBI Taxonomy" id="887452"/>
    <lineage>
        <taxon>Bacteria</taxon>
        <taxon>Bacillati</taxon>
        <taxon>Actinomycetota</taxon>
        <taxon>Actinomycetes</taxon>
        <taxon>Kitasatosporales</taxon>
        <taxon>Streptomycetaceae</taxon>
        <taxon>Streptomyces</taxon>
    </lineage>
</organism>
<proteinExistence type="predicted"/>
<gene>
    <name evidence="2" type="ORF">ACFPZI_00870</name>
</gene>
<reference evidence="3" key="1">
    <citation type="journal article" date="2019" name="Int. J. Syst. Evol. Microbiol.">
        <title>The Global Catalogue of Microorganisms (GCM) 10K type strain sequencing project: providing services to taxonomists for standard genome sequencing and annotation.</title>
        <authorList>
            <consortium name="The Broad Institute Genomics Platform"/>
            <consortium name="The Broad Institute Genome Sequencing Center for Infectious Disease"/>
            <person name="Wu L."/>
            <person name="Ma J."/>
        </authorList>
    </citation>
    <scope>NUCLEOTIDE SEQUENCE [LARGE SCALE GENOMIC DNA]</scope>
    <source>
        <strain evidence="3">JCM 10411</strain>
    </source>
</reference>
<comment type="caution">
    <text evidence="2">The sequence shown here is derived from an EMBL/GenBank/DDBJ whole genome shotgun (WGS) entry which is preliminary data.</text>
</comment>
<evidence type="ECO:0000313" key="2">
    <source>
        <dbReference type="EMBL" id="MFC5850435.1"/>
    </source>
</evidence>
<sequence>MQDHASSPAESGTALPRVLGAPGDPTRLGTVRVLSGGEGITRPRQESTRCFVTLRRDSLDARFPGLRSALLSAAVAEHVGGHVTETRDED</sequence>
<evidence type="ECO:0000313" key="3">
    <source>
        <dbReference type="Proteomes" id="UP001596180"/>
    </source>
</evidence>
<keyword evidence="3" id="KW-1185">Reference proteome</keyword>
<dbReference type="RefSeq" id="WP_381356732.1">
    <property type="nucleotide sequence ID" value="NZ_JBHSOA010000003.1"/>
</dbReference>
<name>A0ABW1DQJ4_9ACTN</name>